<dbReference type="Proteomes" id="UP001150238">
    <property type="component" value="Unassembled WGS sequence"/>
</dbReference>
<feature type="compositionally biased region" description="Basic residues" evidence="1">
    <location>
        <begin position="39"/>
        <end position="54"/>
    </location>
</feature>
<name>A0A9W9DPE3_9AGAR</name>
<feature type="compositionally biased region" description="Basic and acidic residues" evidence="1">
    <location>
        <begin position="1"/>
        <end position="13"/>
    </location>
</feature>
<sequence>MTSRKDKEPDREAGVGSSQAAASSSLPGPSSAPGPSISKKPRLSKTKRGKKKQSKYSMKQKAPLQLHIRVLWNLLSQNALPQPVSPTDIAAFNQRFAPAEGQSSMDHIEQLVRGATAVSNHVLSAVQAVKQSAFLGRGIIAKNASRIEDSFLERIFSAVAALGLEHWSPDIVGGHPDSVYNLVHEQIAISTFKMLLSSFVYRFLQADMAVGRDDTACVQIYRKFVFGHIGKKVKDEMRKAGSVELKHERINTYKRRSRLRDNRVQQIKDESFRPQVLKLVLENESHSDDELDPNVPANNSVYLIRKKVGRANKVNTFFRIIDARYESKIMRLKGQRAERSRKDPTPEIHSLLTQTPKDVPIDFFDPNYFNNFLSVKERAHYAHNGVALPLEEHCINTRIDLWKNLPEDKFMQVYGNAVLAQYKIPTQEELDQLDEYELNESDPDEA</sequence>
<evidence type="ECO:0000256" key="1">
    <source>
        <dbReference type="SAM" id="MobiDB-lite"/>
    </source>
</evidence>
<protein>
    <submittedName>
        <fullName evidence="2">Uncharacterized protein</fullName>
    </submittedName>
</protein>
<reference evidence="2" key="2">
    <citation type="journal article" date="2023" name="Proc. Natl. Acad. Sci. U.S.A.">
        <title>A global phylogenomic analysis of the shiitake genus Lentinula.</title>
        <authorList>
            <person name="Sierra-Patev S."/>
            <person name="Min B."/>
            <person name="Naranjo-Ortiz M."/>
            <person name="Looney B."/>
            <person name="Konkel Z."/>
            <person name="Slot J.C."/>
            <person name="Sakamoto Y."/>
            <person name="Steenwyk J.L."/>
            <person name="Rokas A."/>
            <person name="Carro J."/>
            <person name="Camarero S."/>
            <person name="Ferreira P."/>
            <person name="Molpeceres G."/>
            <person name="Ruiz-Duenas F.J."/>
            <person name="Serrano A."/>
            <person name="Henrissat B."/>
            <person name="Drula E."/>
            <person name="Hughes K.W."/>
            <person name="Mata J.L."/>
            <person name="Ishikawa N.K."/>
            <person name="Vargas-Isla R."/>
            <person name="Ushijima S."/>
            <person name="Smith C.A."/>
            <person name="Donoghue J."/>
            <person name="Ahrendt S."/>
            <person name="Andreopoulos W."/>
            <person name="He G."/>
            <person name="LaButti K."/>
            <person name="Lipzen A."/>
            <person name="Ng V."/>
            <person name="Riley R."/>
            <person name="Sandor L."/>
            <person name="Barry K."/>
            <person name="Martinez A.T."/>
            <person name="Xiao Y."/>
            <person name="Gibbons J.G."/>
            <person name="Terashima K."/>
            <person name="Grigoriev I.V."/>
            <person name="Hibbett D."/>
        </authorList>
    </citation>
    <scope>NUCLEOTIDE SEQUENCE</scope>
    <source>
        <strain evidence="2">Sp2 HRB7682 ss15</strain>
    </source>
</reference>
<evidence type="ECO:0000313" key="3">
    <source>
        <dbReference type="Proteomes" id="UP001150238"/>
    </source>
</evidence>
<gene>
    <name evidence="2" type="ORF">C8J55DRAFT_606220</name>
</gene>
<proteinExistence type="predicted"/>
<organism evidence="2 3">
    <name type="scientific">Lentinula lateritia</name>
    <dbReference type="NCBI Taxonomy" id="40482"/>
    <lineage>
        <taxon>Eukaryota</taxon>
        <taxon>Fungi</taxon>
        <taxon>Dikarya</taxon>
        <taxon>Basidiomycota</taxon>
        <taxon>Agaricomycotina</taxon>
        <taxon>Agaricomycetes</taxon>
        <taxon>Agaricomycetidae</taxon>
        <taxon>Agaricales</taxon>
        <taxon>Marasmiineae</taxon>
        <taxon>Omphalotaceae</taxon>
        <taxon>Lentinula</taxon>
    </lineage>
</organism>
<accession>A0A9W9DPE3</accession>
<comment type="caution">
    <text evidence="2">The sequence shown here is derived from an EMBL/GenBank/DDBJ whole genome shotgun (WGS) entry which is preliminary data.</text>
</comment>
<dbReference type="EMBL" id="JANVFS010000016">
    <property type="protein sequence ID" value="KAJ4479707.1"/>
    <property type="molecule type" value="Genomic_DNA"/>
</dbReference>
<evidence type="ECO:0000313" key="2">
    <source>
        <dbReference type="EMBL" id="KAJ4479707.1"/>
    </source>
</evidence>
<feature type="compositionally biased region" description="Low complexity" evidence="1">
    <location>
        <begin position="14"/>
        <end position="38"/>
    </location>
</feature>
<feature type="region of interest" description="Disordered" evidence="1">
    <location>
        <begin position="1"/>
        <end position="61"/>
    </location>
</feature>
<reference evidence="2" key="1">
    <citation type="submission" date="2022-08" db="EMBL/GenBank/DDBJ databases">
        <authorList>
            <consortium name="DOE Joint Genome Institute"/>
            <person name="Min B."/>
            <person name="Riley R."/>
            <person name="Sierra-Patev S."/>
            <person name="Naranjo-Ortiz M."/>
            <person name="Looney B."/>
            <person name="Konkel Z."/>
            <person name="Slot J.C."/>
            <person name="Sakamoto Y."/>
            <person name="Steenwyk J.L."/>
            <person name="Rokas A."/>
            <person name="Carro J."/>
            <person name="Camarero S."/>
            <person name="Ferreira P."/>
            <person name="Molpeceres G."/>
            <person name="Ruiz-Duenas F.J."/>
            <person name="Serrano A."/>
            <person name="Henrissat B."/>
            <person name="Drula E."/>
            <person name="Hughes K.W."/>
            <person name="Mata J.L."/>
            <person name="Ishikawa N.K."/>
            <person name="Vargas-Isla R."/>
            <person name="Ushijima S."/>
            <person name="Smith C.A."/>
            <person name="Ahrendt S."/>
            <person name="Andreopoulos W."/>
            <person name="He G."/>
            <person name="Labutti K."/>
            <person name="Lipzen A."/>
            <person name="Ng V."/>
            <person name="Sandor L."/>
            <person name="Barry K."/>
            <person name="Martinez A.T."/>
            <person name="Xiao Y."/>
            <person name="Gibbons J.G."/>
            <person name="Terashima K."/>
            <person name="Hibbett D.S."/>
            <person name="Grigoriev I.V."/>
        </authorList>
    </citation>
    <scope>NUCLEOTIDE SEQUENCE</scope>
    <source>
        <strain evidence="2">Sp2 HRB7682 ss15</strain>
    </source>
</reference>
<dbReference type="AlphaFoldDB" id="A0A9W9DPE3"/>